<sequence>MRLLAVDDDALILELLKTTLQANGYGNIVTAGDAKEAAEIITKSTEPFDGFLLDIMMPGVTGIELARWIRKIPQYQTAPILMITSMSEKTFIDAAFKAGASDYVTKPFDPVEVVTRVRLAERQYQSTRQVRESSLQIKALNAQLEERYRAALSEPVVLEDVDGLIDYMALQNYLLQLSRGDFFATSVLAMRIVDVGDIYTRCSPMLFRDILADVAECALSALAQTECIMAYAGNGAFAGVIAFAEQHDFDDIEMMINVLIDQLDLIDDKQQPIEVRVAVGKPISVGITKSGRDAVAKMQRAVEDLTWNQPKPGVRHARPSTARSLFSRVFSMAF</sequence>
<keyword evidence="9" id="KW-1185">Reference proteome</keyword>
<dbReference type="PANTHER" id="PTHR48111:SF1">
    <property type="entry name" value="TWO-COMPONENT RESPONSE REGULATOR ORR33"/>
    <property type="match status" value="1"/>
</dbReference>
<evidence type="ECO:0000256" key="1">
    <source>
        <dbReference type="ARBA" id="ARBA00022553"/>
    </source>
</evidence>
<dbReference type="RefSeq" id="WP_054303750.1">
    <property type="nucleotide sequence ID" value="NZ_QBKP01000009.1"/>
</dbReference>
<keyword evidence="2" id="KW-0902">Two-component regulatory system</keyword>
<keyword evidence="3" id="KW-0805">Transcription regulation</keyword>
<keyword evidence="5" id="KW-0804">Transcription</keyword>
<keyword evidence="4" id="KW-0238">DNA-binding</keyword>
<reference evidence="8 9" key="1">
    <citation type="submission" date="2018-04" db="EMBL/GenBank/DDBJ databases">
        <title>Genomic Encyclopedia of Archaeal and Bacterial Type Strains, Phase II (KMG-II): from individual species to whole genera.</title>
        <authorList>
            <person name="Goeker M."/>
        </authorList>
    </citation>
    <scope>NUCLEOTIDE SEQUENCE [LARGE SCALE GENOMIC DNA]</scope>
    <source>
        <strain evidence="8 9">DSM 21823</strain>
    </source>
</reference>
<evidence type="ECO:0000256" key="6">
    <source>
        <dbReference type="PROSITE-ProRule" id="PRU00169"/>
    </source>
</evidence>
<evidence type="ECO:0000256" key="4">
    <source>
        <dbReference type="ARBA" id="ARBA00023125"/>
    </source>
</evidence>
<dbReference type="SMART" id="SM00448">
    <property type="entry name" value="REC"/>
    <property type="match status" value="1"/>
</dbReference>
<organism evidence="8 9">
    <name type="scientific">Gemmobacter caeni</name>
    <dbReference type="NCBI Taxonomy" id="589035"/>
    <lineage>
        <taxon>Bacteria</taxon>
        <taxon>Pseudomonadati</taxon>
        <taxon>Pseudomonadota</taxon>
        <taxon>Alphaproteobacteria</taxon>
        <taxon>Rhodobacterales</taxon>
        <taxon>Paracoccaceae</taxon>
        <taxon>Gemmobacter</taxon>
    </lineage>
</organism>
<dbReference type="GO" id="GO:0000156">
    <property type="term" value="F:phosphorelay response regulator activity"/>
    <property type="evidence" value="ECO:0007669"/>
    <property type="project" value="TreeGrafter"/>
</dbReference>
<dbReference type="OrthoDB" id="7326651at2"/>
<dbReference type="AlphaFoldDB" id="A0A2T6AXG0"/>
<dbReference type="PROSITE" id="PS50110">
    <property type="entry name" value="RESPONSE_REGULATORY"/>
    <property type="match status" value="1"/>
</dbReference>
<evidence type="ECO:0000313" key="8">
    <source>
        <dbReference type="EMBL" id="PTX48504.1"/>
    </source>
</evidence>
<comment type="caution">
    <text evidence="8">The sequence shown here is derived from an EMBL/GenBank/DDBJ whole genome shotgun (WGS) entry which is preliminary data.</text>
</comment>
<dbReference type="PANTHER" id="PTHR48111">
    <property type="entry name" value="REGULATOR OF RPOS"/>
    <property type="match status" value="1"/>
</dbReference>
<dbReference type="GO" id="GO:0005829">
    <property type="term" value="C:cytosol"/>
    <property type="evidence" value="ECO:0007669"/>
    <property type="project" value="TreeGrafter"/>
</dbReference>
<dbReference type="Gene3D" id="3.40.50.2300">
    <property type="match status" value="1"/>
</dbReference>
<evidence type="ECO:0000259" key="7">
    <source>
        <dbReference type="PROSITE" id="PS50110"/>
    </source>
</evidence>
<dbReference type="EMBL" id="QBKP01000009">
    <property type="protein sequence ID" value="PTX48504.1"/>
    <property type="molecule type" value="Genomic_DNA"/>
</dbReference>
<accession>A0A2T6AXG0</accession>
<dbReference type="Pfam" id="PF00072">
    <property type="entry name" value="Response_reg"/>
    <property type="match status" value="1"/>
</dbReference>
<dbReference type="InterPro" id="IPR039420">
    <property type="entry name" value="WalR-like"/>
</dbReference>
<name>A0A2T6AXG0_9RHOB</name>
<evidence type="ECO:0000313" key="9">
    <source>
        <dbReference type="Proteomes" id="UP000244224"/>
    </source>
</evidence>
<feature type="domain" description="Response regulatory" evidence="7">
    <location>
        <begin position="2"/>
        <end position="121"/>
    </location>
</feature>
<dbReference type="SUPFAM" id="SSF52172">
    <property type="entry name" value="CheY-like"/>
    <property type="match status" value="1"/>
</dbReference>
<gene>
    <name evidence="8" type="ORF">C8N34_1098</name>
</gene>
<dbReference type="GO" id="GO:0032993">
    <property type="term" value="C:protein-DNA complex"/>
    <property type="evidence" value="ECO:0007669"/>
    <property type="project" value="TreeGrafter"/>
</dbReference>
<dbReference type="GO" id="GO:0006355">
    <property type="term" value="P:regulation of DNA-templated transcription"/>
    <property type="evidence" value="ECO:0007669"/>
    <property type="project" value="TreeGrafter"/>
</dbReference>
<evidence type="ECO:0000256" key="5">
    <source>
        <dbReference type="ARBA" id="ARBA00023163"/>
    </source>
</evidence>
<dbReference type="GO" id="GO:0000976">
    <property type="term" value="F:transcription cis-regulatory region binding"/>
    <property type="evidence" value="ECO:0007669"/>
    <property type="project" value="TreeGrafter"/>
</dbReference>
<protein>
    <submittedName>
        <fullName evidence="8">Response regulator receiver domain-containing protein</fullName>
    </submittedName>
</protein>
<feature type="modified residue" description="4-aspartylphosphate" evidence="6">
    <location>
        <position position="54"/>
    </location>
</feature>
<dbReference type="Proteomes" id="UP000244224">
    <property type="component" value="Unassembled WGS sequence"/>
</dbReference>
<evidence type="ECO:0000256" key="3">
    <source>
        <dbReference type="ARBA" id="ARBA00023015"/>
    </source>
</evidence>
<dbReference type="InterPro" id="IPR001789">
    <property type="entry name" value="Sig_transdc_resp-reg_receiver"/>
</dbReference>
<proteinExistence type="predicted"/>
<evidence type="ECO:0000256" key="2">
    <source>
        <dbReference type="ARBA" id="ARBA00023012"/>
    </source>
</evidence>
<dbReference type="InterPro" id="IPR011006">
    <property type="entry name" value="CheY-like_superfamily"/>
</dbReference>
<keyword evidence="1 6" id="KW-0597">Phosphoprotein</keyword>